<feature type="chain" id="PRO_5018652353" evidence="4">
    <location>
        <begin position="21"/>
        <end position="382"/>
    </location>
</feature>
<feature type="non-terminal residue" evidence="6">
    <location>
        <position position="382"/>
    </location>
</feature>
<keyword evidence="7" id="KW-1185">Reference proteome</keyword>
<dbReference type="OrthoDB" id="6410211at2759"/>
<keyword evidence="3" id="KW-0378">Hydrolase</keyword>
<dbReference type="Pfam" id="PF03372">
    <property type="entry name" value="Exo_endo_phos"/>
    <property type="match status" value="1"/>
</dbReference>
<proteinExistence type="inferred from homology"/>
<organism evidence="6 7">
    <name type="scientific">Penaeus vannamei</name>
    <name type="common">Whiteleg shrimp</name>
    <name type="synonym">Litopenaeus vannamei</name>
    <dbReference type="NCBI Taxonomy" id="6689"/>
    <lineage>
        <taxon>Eukaryota</taxon>
        <taxon>Metazoa</taxon>
        <taxon>Ecdysozoa</taxon>
        <taxon>Arthropoda</taxon>
        <taxon>Crustacea</taxon>
        <taxon>Multicrustacea</taxon>
        <taxon>Malacostraca</taxon>
        <taxon>Eumalacostraca</taxon>
        <taxon>Eucarida</taxon>
        <taxon>Decapoda</taxon>
        <taxon>Dendrobranchiata</taxon>
        <taxon>Penaeoidea</taxon>
        <taxon>Penaeidae</taxon>
        <taxon>Penaeus</taxon>
    </lineage>
</organism>
<keyword evidence="2" id="KW-0540">Nuclease</keyword>
<dbReference type="SUPFAM" id="SSF56219">
    <property type="entry name" value="DNase I-like"/>
    <property type="match status" value="1"/>
</dbReference>
<evidence type="ECO:0000313" key="7">
    <source>
        <dbReference type="Proteomes" id="UP000283509"/>
    </source>
</evidence>
<dbReference type="GO" id="GO:0003677">
    <property type="term" value="F:DNA binding"/>
    <property type="evidence" value="ECO:0007669"/>
    <property type="project" value="TreeGrafter"/>
</dbReference>
<evidence type="ECO:0000256" key="4">
    <source>
        <dbReference type="SAM" id="SignalP"/>
    </source>
</evidence>
<dbReference type="GO" id="GO:0005634">
    <property type="term" value="C:nucleus"/>
    <property type="evidence" value="ECO:0007669"/>
    <property type="project" value="TreeGrafter"/>
</dbReference>
<feature type="signal peptide" evidence="4">
    <location>
        <begin position="1"/>
        <end position="20"/>
    </location>
</feature>
<dbReference type="InterPro" id="IPR036691">
    <property type="entry name" value="Endo/exonu/phosph_ase_sf"/>
</dbReference>
<dbReference type="AlphaFoldDB" id="A0A3R7NVR7"/>
<dbReference type="InterPro" id="IPR016202">
    <property type="entry name" value="DNase_I"/>
</dbReference>
<dbReference type="SMART" id="SM00476">
    <property type="entry name" value="DNaseIc"/>
    <property type="match status" value="1"/>
</dbReference>
<dbReference type="GO" id="GO:0004530">
    <property type="term" value="F:deoxyribonuclease I activity"/>
    <property type="evidence" value="ECO:0007669"/>
    <property type="project" value="TreeGrafter"/>
</dbReference>
<gene>
    <name evidence="6" type="ORF">C7M84_013849</name>
</gene>
<comment type="caution">
    <text evidence="6">The sequence shown here is derived from an EMBL/GenBank/DDBJ whole genome shotgun (WGS) entry which is preliminary data.</text>
</comment>
<comment type="similarity">
    <text evidence="1">Belongs to the DNase I family.</text>
</comment>
<dbReference type="GO" id="GO:0006308">
    <property type="term" value="P:DNA catabolic process"/>
    <property type="evidence" value="ECO:0007669"/>
    <property type="project" value="InterPro"/>
</dbReference>
<keyword evidence="4" id="KW-0732">Signal</keyword>
<dbReference type="Gene3D" id="3.60.10.10">
    <property type="entry name" value="Endonuclease/exonuclease/phosphatase"/>
    <property type="match status" value="2"/>
</dbReference>
<evidence type="ECO:0000256" key="2">
    <source>
        <dbReference type="ARBA" id="ARBA00022722"/>
    </source>
</evidence>
<evidence type="ECO:0000256" key="1">
    <source>
        <dbReference type="ARBA" id="ARBA00007359"/>
    </source>
</evidence>
<dbReference type="EMBL" id="QCYY01002724">
    <property type="protein sequence ID" value="ROT68028.1"/>
    <property type="molecule type" value="Genomic_DNA"/>
</dbReference>
<dbReference type="InterPro" id="IPR005135">
    <property type="entry name" value="Endo/exonuclease/phosphatase"/>
</dbReference>
<sequence length="382" mass="42744">MEFVLAFAAFLAVAVLSIDGADIVTPLRIGAWNVQHFGKVKMSKPEVVSIMVQVLRRYDVVAVLEVQDVTERTPKLLLSALNEGLTDTYNLSLSERVGRKRYKEQYAIYYKPSRATLVSAHQYSDPVDAFEYDPYVAVFEDSNQLRFGTVSIHTRPDVIIMGDFNAGCDYVTSSEWANVRLRQDPRFNWLISDHVDTTVKGTSCPYDRIVVSGSNLTSVVYSGSAKAYYFEEELGLKDQELIEDVSDHYPVEVRLRGAVSREVLAKVTANIAFDVSFEATQEALANIMDYRSGEICIDTPDYVLRRWRVQNISDAKDSVTVFAFNNRLLVPSEALSVLFYKLEEGALTDTTLYGADPTRSMYTISLSCIQASCSLSVTAPTL</sequence>
<dbReference type="PRINTS" id="PR00130">
    <property type="entry name" value="DNASEI"/>
</dbReference>
<dbReference type="PANTHER" id="PTHR11371:SF31">
    <property type="entry name" value="EXTRACELLULAR NUCLEASE"/>
    <property type="match status" value="1"/>
</dbReference>
<reference evidence="6 7" key="1">
    <citation type="submission" date="2018-04" db="EMBL/GenBank/DDBJ databases">
        <authorList>
            <person name="Zhang X."/>
            <person name="Yuan J."/>
            <person name="Li F."/>
            <person name="Xiang J."/>
        </authorList>
    </citation>
    <scope>NUCLEOTIDE SEQUENCE [LARGE SCALE GENOMIC DNA]</scope>
    <source>
        <tissue evidence="6">Muscle</tissue>
    </source>
</reference>
<dbReference type="PANTHER" id="PTHR11371">
    <property type="entry name" value="DEOXYRIBONUCLEASE"/>
    <property type="match status" value="1"/>
</dbReference>
<protein>
    <submittedName>
        <fullName evidence="6">Putative deoxyribonuclease-1</fullName>
    </submittedName>
</protein>
<dbReference type="STRING" id="6689.A0A3R7NVR7"/>
<dbReference type="Proteomes" id="UP000283509">
    <property type="component" value="Unassembled WGS sequence"/>
</dbReference>
<accession>A0A3R7NVR7</accession>
<name>A0A3R7NVR7_PENVA</name>
<evidence type="ECO:0000259" key="5">
    <source>
        <dbReference type="Pfam" id="PF03372"/>
    </source>
</evidence>
<evidence type="ECO:0000256" key="3">
    <source>
        <dbReference type="ARBA" id="ARBA00022801"/>
    </source>
</evidence>
<evidence type="ECO:0000313" key="6">
    <source>
        <dbReference type="EMBL" id="ROT68028.1"/>
    </source>
</evidence>
<reference evidence="6 7" key="2">
    <citation type="submission" date="2019-01" db="EMBL/GenBank/DDBJ databases">
        <title>The decoding of complex shrimp genome reveals the adaptation for benthos swimmer, frequently molting mechanism and breeding impact on genome.</title>
        <authorList>
            <person name="Sun Y."/>
            <person name="Gao Y."/>
            <person name="Yu Y."/>
        </authorList>
    </citation>
    <scope>NUCLEOTIDE SEQUENCE [LARGE SCALE GENOMIC DNA]</scope>
    <source>
        <tissue evidence="6">Muscle</tissue>
    </source>
</reference>
<feature type="domain" description="Endonuclease/exonuclease/phosphatase" evidence="5">
    <location>
        <begin position="31"/>
        <end position="248"/>
    </location>
</feature>